<evidence type="ECO:0000259" key="3">
    <source>
        <dbReference type="Pfam" id="PF13472"/>
    </source>
</evidence>
<evidence type="ECO:0000256" key="2">
    <source>
        <dbReference type="SAM" id="SignalP"/>
    </source>
</evidence>
<dbReference type="InterPro" id="IPR013830">
    <property type="entry name" value="SGNH_hydro"/>
</dbReference>
<dbReference type="OrthoDB" id="2513075at2"/>
<dbReference type="Pfam" id="PF13472">
    <property type="entry name" value="Lipase_GDSL_2"/>
    <property type="match status" value="1"/>
</dbReference>
<evidence type="ECO:0000313" key="5">
    <source>
        <dbReference type="Proteomes" id="UP000319576"/>
    </source>
</evidence>
<reference evidence="4 5" key="1">
    <citation type="submission" date="2019-02" db="EMBL/GenBank/DDBJ databases">
        <title>Deep-cultivation of Planctomycetes and their phenomic and genomic characterization uncovers novel biology.</title>
        <authorList>
            <person name="Wiegand S."/>
            <person name="Jogler M."/>
            <person name="Boedeker C."/>
            <person name="Pinto D."/>
            <person name="Vollmers J."/>
            <person name="Rivas-Marin E."/>
            <person name="Kohn T."/>
            <person name="Peeters S.H."/>
            <person name="Heuer A."/>
            <person name="Rast P."/>
            <person name="Oberbeckmann S."/>
            <person name="Bunk B."/>
            <person name="Jeske O."/>
            <person name="Meyerdierks A."/>
            <person name="Storesund J.E."/>
            <person name="Kallscheuer N."/>
            <person name="Luecker S."/>
            <person name="Lage O.M."/>
            <person name="Pohl T."/>
            <person name="Merkel B.J."/>
            <person name="Hornburger P."/>
            <person name="Mueller R.-W."/>
            <person name="Bruemmer F."/>
            <person name="Labrenz M."/>
            <person name="Spormann A.M."/>
            <person name="Op den Camp H."/>
            <person name="Overmann J."/>
            <person name="Amann R."/>
            <person name="Jetten M.S.M."/>
            <person name="Mascher T."/>
            <person name="Medema M.H."/>
            <person name="Devos D.P."/>
            <person name="Kaster A.-K."/>
            <person name="Ovreas L."/>
            <person name="Rohde M."/>
            <person name="Galperin M.Y."/>
            <person name="Jogler C."/>
        </authorList>
    </citation>
    <scope>NUCLEOTIDE SEQUENCE [LARGE SCALE GENOMIC DNA]</scope>
    <source>
        <strain evidence="4 5">ETA_A1</strain>
    </source>
</reference>
<name>A0A517XQY7_9BACT</name>
<dbReference type="AlphaFoldDB" id="A0A517XQY7"/>
<dbReference type="EMBL" id="CP036273">
    <property type="protein sequence ID" value="QDU19940.1"/>
    <property type="molecule type" value="Genomic_DNA"/>
</dbReference>
<dbReference type="GO" id="GO:0016788">
    <property type="term" value="F:hydrolase activity, acting on ester bonds"/>
    <property type="evidence" value="ECO:0007669"/>
    <property type="project" value="UniProtKB-ARBA"/>
</dbReference>
<dbReference type="Proteomes" id="UP000319576">
    <property type="component" value="Chromosome"/>
</dbReference>
<evidence type="ECO:0000256" key="1">
    <source>
        <dbReference type="ARBA" id="ARBA00038184"/>
    </source>
</evidence>
<feature type="domain" description="SGNH hydrolase-type esterase" evidence="3">
    <location>
        <begin position="59"/>
        <end position="231"/>
    </location>
</feature>
<dbReference type="KEGG" id="uli:ETAA1_18800"/>
<protein>
    <submittedName>
        <fullName evidence="4">GDSL-like Lipase/Acylhydrolase</fullName>
    </submittedName>
</protein>
<dbReference type="PANTHER" id="PTHR11852">
    <property type="entry name" value="PLATELET-ACTIVATING FACTOR ACETYLHYDROLASE"/>
    <property type="match status" value="1"/>
</dbReference>
<dbReference type="PANTHER" id="PTHR11852:SF0">
    <property type="entry name" value="PLATELET-ACTIVATING FACTOR ACETYLHYDROLASE IB SUBUNIT BETA HOMOLOG"/>
    <property type="match status" value="1"/>
</dbReference>
<feature type="signal peptide" evidence="2">
    <location>
        <begin position="1"/>
        <end position="21"/>
    </location>
</feature>
<comment type="similarity">
    <text evidence="1">Belongs to the 'GDSL' lipolytic enzyme family. Platelet-activating factor acetylhydrolase IB beta/gamma subunits subfamily.</text>
</comment>
<feature type="chain" id="PRO_5022060476" evidence="2">
    <location>
        <begin position="22"/>
        <end position="246"/>
    </location>
</feature>
<evidence type="ECO:0000313" key="4">
    <source>
        <dbReference type="EMBL" id="QDU19940.1"/>
    </source>
</evidence>
<dbReference type="SUPFAM" id="SSF52266">
    <property type="entry name" value="SGNH hydrolase"/>
    <property type="match status" value="1"/>
</dbReference>
<dbReference type="CDD" id="cd01820">
    <property type="entry name" value="PAF_acetylesterase_like"/>
    <property type="match status" value="1"/>
</dbReference>
<dbReference type="InterPro" id="IPR036514">
    <property type="entry name" value="SGNH_hydro_sf"/>
</dbReference>
<gene>
    <name evidence="4" type="ORF">ETAA1_18800</name>
</gene>
<dbReference type="Gene3D" id="3.40.50.1110">
    <property type="entry name" value="SGNH hydrolase"/>
    <property type="match status" value="1"/>
</dbReference>
<keyword evidence="4" id="KW-0378">Hydrolase</keyword>
<keyword evidence="5" id="KW-1185">Reference proteome</keyword>
<organism evidence="4 5">
    <name type="scientific">Urbifossiella limnaea</name>
    <dbReference type="NCBI Taxonomy" id="2528023"/>
    <lineage>
        <taxon>Bacteria</taxon>
        <taxon>Pseudomonadati</taxon>
        <taxon>Planctomycetota</taxon>
        <taxon>Planctomycetia</taxon>
        <taxon>Gemmatales</taxon>
        <taxon>Gemmataceae</taxon>
        <taxon>Urbifossiella</taxon>
    </lineage>
</organism>
<sequence precursor="true">MTRRFCAPLFVLTVASFAAFGQDAPNPATKAVSKPDKGWQGRHESFVKRAAKGDVDVLFLGDSITQGWEGGGKAAWKETFEPMKAANFGIGGDRTEHVLWRITEGKELEGINPKVAVLMIGTNNSGSNSPDQIAEGVTAIVKELRKQRPETKVLLLGVFPRAGKSTKESKSVPAMDLQPKIKQINDRIAKLDDGKAVKYLDIGAKFLEKDGSLSREVMPDYLHLSGKGYAIWADAIKGPVADLMKR</sequence>
<accession>A0A517XQY7</accession>
<keyword evidence="2" id="KW-0732">Signal</keyword>
<proteinExistence type="inferred from homology"/>
<dbReference type="RefSeq" id="WP_145236682.1">
    <property type="nucleotide sequence ID" value="NZ_CP036273.1"/>
</dbReference>